<reference evidence="3 4" key="1">
    <citation type="journal article" date="2014" name="PLoS ONE">
        <title>How to Kill the Honey Bee Larva: Genomic Potential and Virulence Mechanisms of Paenibacillus larvae.</title>
        <authorList>
            <person name="Djukic M."/>
            <person name="Brzuszkiewicz E."/>
            <person name="Funfhaus A."/>
            <person name="Voss J."/>
            <person name="Gollnow K."/>
            <person name="Poppinga L."/>
            <person name="Liesegang H."/>
            <person name="Garcia-Gonzalez E."/>
            <person name="Genersch E."/>
            <person name="Daniel R."/>
        </authorList>
    </citation>
    <scope>NUCLEOTIDE SEQUENCE [LARGE SCALE GENOMIC DNA]</scope>
    <source>
        <strain evidence="3 4">DSM 25430</strain>
    </source>
</reference>
<evidence type="ECO:0000313" key="3">
    <source>
        <dbReference type="EMBL" id="AHD04873.1"/>
    </source>
</evidence>
<dbReference type="SUPFAM" id="SSF47413">
    <property type="entry name" value="lambda repressor-like DNA-binding domains"/>
    <property type="match status" value="1"/>
</dbReference>
<sequence length="71" mass="7504">MDMTNKKAIGLAVKKARKNKGLTQAQVATKSGLSRTYICDVENGRYCPSVDSLLKIAGALGVTADYVLGSL</sequence>
<dbReference type="GO" id="GO:0005829">
    <property type="term" value="C:cytosol"/>
    <property type="evidence" value="ECO:0007669"/>
    <property type="project" value="TreeGrafter"/>
</dbReference>
<dbReference type="InterPro" id="IPR050807">
    <property type="entry name" value="TransReg_Diox_bact_type"/>
</dbReference>
<keyword evidence="1" id="KW-0238">DNA-binding</keyword>
<dbReference type="KEGG" id="plv:ERIC2_c10410"/>
<dbReference type="GO" id="GO:0003700">
    <property type="term" value="F:DNA-binding transcription factor activity"/>
    <property type="evidence" value="ECO:0007669"/>
    <property type="project" value="TreeGrafter"/>
</dbReference>
<proteinExistence type="predicted"/>
<dbReference type="SMART" id="SM00530">
    <property type="entry name" value="HTH_XRE"/>
    <property type="match status" value="1"/>
</dbReference>
<keyword evidence="4" id="KW-1185">Reference proteome</keyword>
<dbReference type="PROSITE" id="PS50943">
    <property type="entry name" value="HTH_CROC1"/>
    <property type="match status" value="1"/>
</dbReference>
<evidence type="ECO:0000313" key="4">
    <source>
        <dbReference type="Proteomes" id="UP000029431"/>
    </source>
</evidence>
<dbReference type="InterPro" id="IPR010982">
    <property type="entry name" value="Lambda_DNA-bd_dom_sf"/>
</dbReference>
<dbReference type="eggNOG" id="COG1396">
    <property type="taxonomic scope" value="Bacteria"/>
</dbReference>
<dbReference type="EMBL" id="CP003355">
    <property type="protein sequence ID" value="AHD04873.1"/>
    <property type="molecule type" value="Genomic_DNA"/>
</dbReference>
<evidence type="ECO:0000256" key="1">
    <source>
        <dbReference type="ARBA" id="ARBA00023125"/>
    </source>
</evidence>
<dbReference type="Gene3D" id="1.10.260.40">
    <property type="entry name" value="lambda repressor-like DNA-binding domains"/>
    <property type="match status" value="1"/>
</dbReference>
<dbReference type="Pfam" id="PF01381">
    <property type="entry name" value="HTH_3"/>
    <property type="match status" value="1"/>
</dbReference>
<dbReference type="AlphaFoldDB" id="V9W3Z8"/>
<dbReference type="Proteomes" id="UP000029431">
    <property type="component" value="Chromosome"/>
</dbReference>
<protein>
    <submittedName>
        <fullName evidence="3">Putative phage protein</fullName>
    </submittedName>
</protein>
<organism evidence="3 4">
    <name type="scientific">Paenibacillus larvae subsp. larvae DSM 25430</name>
    <dbReference type="NCBI Taxonomy" id="697284"/>
    <lineage>
        <taxon>Bacteria</taxon>
        <taxon>Bacillati</taxon>
        <taxon>Bacillota</taxon>
        <taxon>Bacilli</taxon>
        <taxon>Bacillales</taxon>
        <taxon>Paenibacillaceae</taxon>
        <taxon>Paenibacillus</taxon>
    </lineage>
</organism>
<gene>
    <name evidence="3" type="ORF">ERIC2_c10410</name>
</gene>
<dbReference type="HOGENOM" id="CLU_066192_29_2_9"/>
<accession>V9W3Z8</accession>
<dbReference type="InterPro" id="IPR001387">
    <property type="entry name" value="Cro/C1-type_HTH"/>
</dbReference>
<dbReference type="GO" id="GO:0003677">
    <property type="term" value="F:DNA binding"/>
    <property type="evidence" value="ECO:0007669"/>
    <property type="project" value="UniProtKB-KW"/>
</dbReference>
<dbReference type="PANTHER" id="PTHR46797">
    <property type="entry name" value="HTH-TYPE TRANSCRIPTIONAL REGULATOR"/>
    <property type="match status" value="1"/>
</dbReference>
<feature type="domain" description="HTH cro/C1-type" evidence="2">
    <location>
        <begin position="13"/>
        <end position="67"/>
    </location>
</feature>
<name>V9W3Z8_9BACL</name>
<dbReference type="CDD" id="cd00093">
    <property type="entry name" value="HTH_XRE"/>
    <property type="match status" value="1"/>
</dbReference>
<evidence type="ECO:0000259" key="2">
    <source>
        <dbReference type="PROSITE" id="PS50943"/>
    </source>
</evidence>
<dbReference type="PANTHER" id="PTHR46797:SF1">
    <property type="entry name" value="METHYLPHOSPHONATE SYNTHASE"/>
    <property type="match status" value="1"/>
</dbReference>